<comment type="caution">
    <text evidence="1">The sequence shown here is derived from an EMBL/GenBank/DDBJ whole genome shotgun (WGS) entry which is preliminary data.</text>
</comment>
<dbReference type="Proteomes" id="UP000237968">
    <property type="component" value="Unassembled WGS sequence"/>
</dbReference>
<organism evidence="1 2">
    <name type="scientific">Enhygromyxa salina</name>
    <dbReference type="NCBI Taxonomy" id="215803"/>
    <lineage>
        <taxon>Bacteria</taxon>
        <taxon>Pseudomonadati</taxon>
        <taxon>Myxococcota</taxon>
        <taxon>Polyangia</taxon>
        <taxon>Nannocystales</taxon>
        <taxon>Nannocystaceae</taxon>
        <taxon>Enhygromyxa</taxon>
    </lineage>
</organism>
<evidence type="ECO:0000313" key="1">
    <source>
        <dbReference type="EMBL" id="PRQ02266.1"/>
    </source>
</evidence>
<keyword evidence="2" id="KW-1185">Reference proteome</keyword>
<dbReference type="InterPro" id="IPR016181">
    <property type="entry name" value="Acyl_CoA_acyltransferase"/>
</dbReference>
<gene>
    <name evidence="1" type="ORF">ENSA5_25020</name>
</gene>
<accession>A0A2S9YB87</accession>
<evidence type="ECO:0000313" key="2">
    <source>
        <dbReference type="Proteomes" id="UP000237968"/>
    </source>
</evidence>
<protein>
    <submittedName>
        <fullName evidence="1">Uncharacterized protein</fullName>
    </submittedName>
</protein>
<dbReference type="AlphaFoldDB" id="A0A2S9YB87"/>
<dbReference type="RefSeq" id="WP_106391902.1">
    <property type="nucleotide sequence ID" value="NZ_PVNK01000125.1"/>
</dbReference>
<reference evidence="1 2" key="1">
    <citation type="submission" date="2018-03" db="EMBL/GenBank/DDBJ databases">
        <title>Draft Genome Sequences of the Obligatory Marine Myxobacteria Enhygromyxa salina SWB005.</title>
        <authorList>
            <person name="Poehlein A."/>
            <person name="Moghaddam J.A."/>
            <person name="Harms H."/>
            <person name="Alanjari M."/>
            <person name="Koenig G.M."/>
            <person name="Daniel R."/>
            <person name="Schaeberle T.F."/>
        </authorList>
    </citation>
    <scope>NUCLEOTIDE SEQUENCE [LARGE SCALE GENOMIC DNA]</scope>
    <source>
        <strain evidence="1 2">SWB005</strain>
    </source>
</reference>
<proteinExistence type="predicted"/>
<dbReference type="OrthoDB" id="3078319at2"/>
<name>A0A2S9YB87_9BACT</name>
<sequence length="360" mass="39139">MTTRIREARTSDLPELAALLGARAGLDGPEPNPRRVLHDLDPARVRAWVGVEGQHIVAMTCAELRRLQIGDRTVDAGYWSVLHVDDDHLDALPPARLAQTMLAGLAELGVEQVYRAGPLDLARAHPLGELREVSRVALRLKPLRPLSLLAKGLGWPGWARRVAEPLDRVVSLPSRADDLRPRRRPRATSIVRLSLPEDAEGVAELLARARAGRVTRRWAAEELCARYQAAADGGPYTLLGLCRAGALIGVLAYRMTTRETGARLGVIMELAARDDDPELLELLLHGVERRVRAQRADGVLLLDALGPTLSALARRSGYGDSGERFVLEVGDTPAVDADDADGPLLDADAWRVPLSDHDGL</sequence>
<dbReference type="EMBL" id="PVNK01000125">
    <property type="protein sequence ID" value="PRQ02266.1"/>
    <property type="molecule type" value="Genomic_DNA"/>
</dbReference>
<dbReference type="SUPFAM" id="SSF55729">
    <property type="entry name" value="Acyl-CoA N-acyltransferases (Nat)"/>
    <property type="match status" value="1"/>
</dbReference>